<organism evidence="4 5">
    <name type="scientific">Tropilaelaps mercedesae</name>
    <dbReference type="NCBI Taxonomy" id="418985"/>
    <lineage>
        <taxon>Eukaryota</taxon>
        <taxon>Metazoa</taxon>
        <taxon>Ecdysozoa</taxon>
        <taxon>Arthropoda</taxon>
        <taxon>Chelicerata</taxon>
        <taxon>Arachnida</taxon>
        <taxon>Acari</taxon>
        <taxon>Parasitiformes</taxon>
        <taxon>Mesostigmata</taxon>
        <taxon>Gamasina</taxon>
        <taxon>Dermanyssoidea</taxon>
        <taxon>Laelapidae</taxon>
        <taxon>Tropilaelaps</taxon>
    </lineage>
</organism>
<dbReference type="InterPro" id="IPR007965">
    <property type="entry name" value="GNAT_ATAT"/>
</dbReference>
<accession>A0A1V9X5P5</accession>
<dbReference type="SUPFAM" id="SSF55729">
    <property type="entry name" value="Acyl-CoA N-acyltransferases (Nat)"/>
    <property type="match status" value="1"/>
</dbReference>
<sequence>MLSSMNLLFARRRSREVVAVLKVGWKRLLLLDDSRDVHDMLELCVLDFCVRAHHQRRGVGRKLFDSMLAYERRRPWELPIDNPSAKMRSFMRRHYDLNTELDTIPQLNRFTVFRGFPFECQTRMSDRERSDSCERCAKEHSGGGSDVITRGLHEGDGHHQQENHDRCRRWTADAIYGQRTPRHSSEHRGYESSAFHRSYSSDNSEKDNPFWCCNQEYSRRMIRPSRNGHFRMGEHDLRTVVPRSTSCSSWRVFGLEGPGGLSHQIS</sequence>
<gene>
    <name evidence="4" type="ORF">BIW11_12750</name>
</gene>
<name>A0A1V9X5P5_9ACAR</name>
<dbReference type="InParanoid" id="A0A1V9X5P5"/>
<dbReference type="Proteomes" id="UP000192247">
    <property type="component" value="Unassembled WGS sequence"/>
</dbReference>
<evidence type="ECO:0000256" key="2">
    <source>
        <dbReference type="ARBA" id="ARBA00023315"/>
    </source>
</evidence>
<evidence type="ECO:0000259" key="3">
    <source>
        <dbReference type="PROSITE" id="PS51730"/>
    </source>
</evidence>
<feature type="domain" description="N-acetyltransferase" evidence="3">
    <location>
        <begin position="1"/>
        <end position="114"/>
    </location>
</feature>
<keyword evidence="5" id="KW-1185">Reference proteome</keyword>
<dbReference type="GO" id="GO:0019799">
    <property type="term" value="F:tubulin N-acetyltransferase activity"/>
    <property type="evidence" value="ECO:0007669"/>
    <property type="project" value="InterPro"/>
</dbReference>
<dbReference type="EMBL" id="MNPL01023535">
    <property type="protein sequence ID" value="OQR68683.1"/>
    <property type="molecule type" value="Genomic_DNA"/>
</dbReference>
<reference evidence="4 5" key="1">
    <citation type="journal article" date="2017" name="Gigascience">
        <title>Draft genome of the honey bee ectoparasitic mite, Tropilaelaps mercedesae, is shaped by the parasitic life history.</title>
        <authorList>
            <person name="Dong X."/>
            <person name="Armstrong S.D."/>
            <person name="Xia D."/>
            <person name="Makepeace B.L."/>
            <person name="Darby A.C."/>
            <person name="Kadowaki T."/>
        </authorList>
    </citation>
    <scope>NUCLEOTIDE SEQUENCE [LARGE SCALE GENOMIC DNA]</scope>
    <source>
        <strain evidence="4">Wuxi-XJTLU</strain>
    </source>
</reference>
<evidence type="ECO:0000256" key="1">
    <source>
        <dbReference type="ARBA" id="ARBA00022679"/>
    </source>
</evidence>
<keyword evidence="1 4" id="KW-0808">Transferase</keyword>
<dbReference type="AlphaFoldDB" id="A0A1V9X5P5"/>
<evidence type="ECO:0000313" key="5">
    <source>
        <dbReference type="Proteomes" id="UP000192247"/>
    </source>
</evidence>
<dbReference type="OrthoDB" id="447510at2759"/>
<dbReference type="CDD" id="cd04301">
    <property type="entry name" value="NAT_SF"/>
    <property type="match status" value="1"/>
</dbReference>
<dbReference type="GO" id="GO:0005874">
    <property type="term" value="C:microtubule"/>
    <property type="evidence" value="ECO:0007669"/>
    <property type="project" value="InterPro"/>
</dbReference>
<dbReference type="InterPro" id="IPR038746">
    <property type="entry name" value="Atat"/>
</dbReference>
<dbReference type="Pfam" id="PF05301">
    <property type="entry name" value="Acetyltransf_16"/>
    <property type="match status" value="1"/>
</dbReference>
<keyword evidence="2" id="KW-0012">Acyltransferase</keyword>
<dbReference type="STRING" id="418985.A0A1V9X5P5"/>
<dbReference type="PANTHER" id="PTHR12327:SF0">
    <property type="entry name" value="ALPHA-TUBULIN N-ACETYLTRANSFERASE 1"/>
    <property type="match status" value="1"/>
</dbReference>
<dbReference type="PROSITE" id="PS51730">
    <property type="entry name" value="GNAT_ATAT"/>
    <property type="match status" value="1"/>
</dbReference>
<proteinExistence type="predicted"/>
<dbReference type="Gene3D" id="3.40.630.30">
    <property type="match status" value="1"/>
</dbReference>
<dbReference type="PANTHER" id="PTHR12327">
    <property type="entry name" value="ALPHA-TUBULIN N-ACETYLTRANSFERASE 1"/>
    <property type="match status" value="1"/>
</dbReference>
<evidence type="ECO:0000313" key="4">
    <source>
        <dbReference type="EMBL" id="OQR68683.1"/>
    </source>
</evidence>
<protein>
    <submittedName>
        <fullName evidence="4">Alpha-tubulin N-acetyltransferase 2-like</fullName>
    </submittedName>
</protein>
<dbReference type="InterPro" id="IPR016181">
    <property type="entry name" value="Acyl_CoA_acyltransferase"/>
</dbReference>
<comment type="caution">
    <text evidence="4">The sequence shown here is derived from an EMBL/GenBank/DDBJ whole genome shotgun (WGS) entry which is preliminary data.</text>
</comment>